<dbReference type="Proteomes" id="UP000472272">
    <property type="component" value="Chromosome 11"/>
</dbReference>
<reference evidence="2 3" key="1">
    <citation type="journal article" date="2019" name="Proc. Natl. Acad. Sci. U.S.A.">
        <title>Regulatory changes in pterin and carotenoid genes underlie balanced color polymorphisms in the wall lizard.</title>
        <authorList>
            <person name="Andrade P."/>
            <person name="Pinho C."/>
            <person name="Perez I de Lanuza G."/>
            <person name="Afonso S."/>
            <person name="Brejcha J."/>
            <person name="Rubin C.J."/>
            <person name="Wallerman O."/>
            <person name="Pereira P."/>
            <person name="Sabatino S.J."/>
            <person name="Bellati A."/>
            <person name="Pellitteri-Rosa D."/>
            <person name="Bosakova Z."/>
            <person name="Bunikis I."/>
            <person name="Carretero M.A."/>
            <person name="Feiner N."/>
            <person name="Marsik P."/>
            <person name="Pauperio F."/>
            <person name="Salvi D."/>
            <person name="Soler L."/>
            <person name="While G.M."/>
            <person name="Uller T."/>
            <person name="Font E."/>
            <person name="Andersson L."/>
            <person name="Carneiro M."/>
        </authorList>
    </citation>
    <scope>NUCLEOTIDE SEQUENCE</scope>
</reference>
<dbReference type="AlphaFoldDB" id="A0A670JAY7"/>
<sequence>MDPDRFRQALQDLSPPGDSLTELELEAPRLSLGPVLDHFDRISPADVDRLLRAGKPTTCPLDPCPSWLIRACPDEVRAPLGDIINLSLGIGTFPGELKEAVVRPLLKKTSLDPLDLSNYRPVSNLPFLGKVIERAAAEQLGRFLDETSALDPFQSGFRAGHGTETALVALTDDLRRQLDRGGSGLLILLDLSAAFDMVDHELLDHLYVQYITIIYLRLTCGGLWRKLESSRKSSTSASLTMQKPLMVSTTAYYGKFLKKWECLITSSVS</sequence>
<dbReference type="Ensembl" id="ENSPMRT00000022746.1">
    <property type="protein sequence ID" value="ENSPMRP00000021431.1"/>
    <property type="gene ID" value="ENSPMRG00000013917.1"/>
</dbReference>
<protein>
    <recommendedName>
        <fullName evidence="1">Reverse transcriptase domain-containing protein</fullName>
    </recommendedName>
</protein>
<dbReference type="InterPro" id="IPR000477">
    <property type="entry name" value="RT_dom"/>
</dbReference>
<accession>A0A670JAY7</accession>
<name>A0A670JAY7_PODMU</name>
<dbReference type="Pfam" id="PF00078">
    <property type="entry name" value="RVT_1"/>
    <property type="match status" value="1"/>
</dbReference>
<evidence type="ECO:0000313" key="3">
    <source>
        <dbReference type="Proteomes" id="UP000472272"/>
    </source>
</evidence>
<proteinExistence type="predicted"/>
<evidence type="ECO:0000259" key="1">
    <source>
        <dbReference type="Pfam" id="PF00078"/>
    </source>
</evidence>
<reference evidence="2" key="2">
    <citation type="submission" date="2025-08" db="UniProtKB">
        <authorList>
            <consortium name="Ensembl"/>
        </authorList>
    </citation>
    <scope>IDENTIFICATION</scope>
</reference>
<evidence type="ECO:0000313" key="2">
    <source>
        <dbReference type="Ensembl" id="ENSPMRP00000021431.1"/>
    </source>
</evidence>
<keyword evidence="3" id="KW-1185">Reference proteome</keyword>
<feature type="domain" description="Reverse transcriptase" evidence="1">
    <location>
        <begin position="109"/>
        <end position="208"/>
    </location>
</feature>
<dbReference type="PANTHER" id="PTHR33332">
    <property type="entry name" value="REVERSE TRANSCRIPTASE DOMAIN-CONTAINING PROTEIN"/>
    <property type="match status" value="1"/>
</dbReference>
<dbReference type="GeneTree" id="ENSGT01150000286962"/>
<organism evidence="2 3">
    <name type="scientific">Podarcis muralis</name>
    <name type="common">Wall lizard</name>
    <name type="synonym">Lacerta muralis</name>
    <dbReference type="NCBI Taxonomy" id="64176"/>
    <lineage>
        <taxon>Eukaryota</taxon>
        <taxon>Metazoa</taxon>
        <taxon>Chordata</taxon>
        <taxon>Craniata</taxon>
        <taxon>Vertebrata</taxon>
        <taxon>Euteleostomi</taxon>
        <taxon>Lepidosauria</taxon>
        <taxon>Squamata</taxon>
        <taxon>Bifurcata</taxon>
        <taxon>Unidentata</taxon>
        <taxon>Episquamata</taxon>
        <taxon>Laterata</taxon>
        <taxon>Lacertibaenia</taxon>
        <taxon>Lacertidae</taxon>
        <taxon>Podarcis</taxon>
    </lineage>
</organism>
<reference evidence="2" key="3">
    <citation type="submission" date="2025-09" db="UniProtKB">
        <authorList>
            <consortium name="Ensembl"/>
        </authorList>
    </citation>
    <scope>IDENTIFICATION</scope>
</reference>